<evidence type="ECO:0000313" key="3">
    <source>
        <dbReference type="Proteomes" id="UP000662747"/>
    </source>
</evidence>
<organism evidence="2 3">
    <name type="scientific">Pyxidicoccus parkwayensis</name>
    <dbReference type="NCBI Taxonomy" id="2813578"/>
    <lineage>
        <taxon>Bacteria</taxon>
        <taxon>Pseudomonadati</taxon>
        <taxon>Myxococcota</taxon>
        <taxon>Myxococcia</taxon>
        <taxon>Myxococcales</taxon>
        <taxon>Cystobacterineae</taxon>
        <taxon>Myxococcaceae</taxon>
        <taxon>Pyxidicoccus</taxon>
    </lineage>
</organism>
<keyword evidence="3" id="KW-1185">Reference proteome</keyword>
<reference evidence="2 3" key="1">
    <citation type="submission" date="2021-02" db="EMBL/GenBank/DDBJ databases">
        <title>De Novo genome assembly of isolated myxobacteria.</title>
        <authorList>
            <person name="Stevens D.C."/>
        </authorList>
    </citation>
    <scope>NUCLEOTIDE SEQUENCE [LARGE SCALE GENOMIC DNA]</scope>
    <source>
        <strain evidence="3">SCPEA02</strain>
    </source>
</reference>
<accession>A0ABX7NQI5</accession>
<evidence type="ECO:0000313" key="2">
    <source>
        <dbReference type="EMBL" id="QSQ21117.1"/>
    </source>
</evidence>
<dbReference type="Proteomes" id="UP000662747">
    <property type="component" value="Chromosome"/>
</dbReference>
<dbReference type="RefSeq" id="WP_206722696.1">
    <property type="nucleotide sequence ID" value="NZ_CP071090.1"/>
</dbReference>
<dbReference type="EMBL" id="CP071090">
    <property type="protein sequence ID" value="QSQ21117.1"/>
    <property type="molecule type" value="Genomic_DNA"/>
</dbReference>
<feature type="chain" id="PRO_5046837914" evidence="1">
    <location>
        <begin position="22"/>
        <end position="302"/>
    </location>
</feature>
<name>A0ABX7NQI5_9BACT</name>
<proteinExistence type="predicted"/>
<evidence type="ECO:0000256" key="1">
    <source>
        <dbReference type="SAM" id="SignalP"/>
    </source>
</evidence>
<dbReference type="Pfam" id="PF09544">
    <property type="entry name" value="DUF2381"/>
    <property type="match status" value="1"/>
</dbReference>
<dbReference type="NCBIfam" id="TIGR02268">
    <property type="entry name" value="Myxococcus xanthus paralogous family TIGR02268"/>
    <property type="match status" value="1"/>
</dbReference>
<keyword evidence="1" id="KW-0732">Signal</keyword>
<sequence length="302" mass="33277">MRKLLPGGCVLLILLATSVAAAGEREAVVRNIYLSDHPNNTASEVYVTGRVATVLHFEKACDSQGTRLLGWEGRFEQPVVGGMSVLLVPLQNLEPEDRLPLLVKLTDGTEVPFIVTAREGAGDQQVNVFTDREASLAVHAALSDALARERALREENARYRKEETSPDHALASLLVSGSTKQTPFIENQKWVLRDDGVEMVVRVYSGKAKAAVVFHITNRNSEQQWRLMEARLSSTTTGEARPFALRMDRDSIAPGASGRFAVVADRSAFKSDGGFTDLALEFFRDDGLRQGYVLLDHRLARE</sequence>
<feature type="signal peptide" evidence="1">
    <location>
        <begin position="1"/>
        <end position="21"/>
    </location>
</feature>
<protein>
    <submittedName>
        <fullName evidence="2">DUF2381 family protein</fullName>
    </submittedName>
</protein>
<gene>
    <name evidence="2" type="ORF">JY651_38900</name>
</gene>
<dbReference type="InterPro" id="IPR011754">
    <property type="entry name" value="Mxa_paralog_2268"/>
</dbReference>